<evidence type="ECO:0000313" key="2">
    <source>
        <dbReference type="Proteomes" id="UP001154322"/>
    </source>
</evidence>
<organism evidence="1 2">
    <name type="scientific">Paenibacillus melissococcoides</name>
    <dbReference type="NCBI Taxonomy" id="2912268"/>
    <lineage>
        <taxon>Bacteria</taxon>
        <taxon>Bacillati</taxon>
        <taxon>Bacillota</taxon>
        <taxon>Bacilli</taxon>
        <taxon>Bacillales</taxon>
        <taxon>Paenibacillaceae</taxon>
        <taxon>Paenibacillus</taxon>
    </lineage>
</organism>
<protein>
    <submittedName>
        <fullName evidence="1">Uncharacterized protein</fullName>
    </submittedName>
</protein>
<comment type="caution">
    <text evidence="1">The sequence shown here is derived from an EMBL/GenBank/DDBJ whole genome shotgun (WGS) entry which is preliminary data.</text>
</comment>
<gene>
    <name evidence="1" type="ORF">WJ0W_004713</name>
</gene>
<evidence type="ECO:0000313" key="1">
    <source>
        <dbReference type="EMBL" id="CAH8247478.1"/>
    </source>
</evidence>
<proteinExistence type="predicted"/>
<reference evidence="1" key="1">
    <citation type="submission" date="2022-06" db="EMBL/GenBank/DDBJ databases">
        <authorList>
            <person name="Dietemann V."/>
            <person name="Ory F."/>
            <person name="Dainat B."/>
            <person name="Oberhansli S."/>
        </authorList>
    </citation>
    <scope>NUCLEOTIDE SEQUENCE</scope>
    <source>
        <strain evidence="1">Ena-SAMPLE-TAB-26-04-2022-14:26:32:270-5432</strain>
    </source>
</reference>
<dbReference type="EMBL" id="CALYLO010000007">
    <property type="protein sequence ID" value="CAH8247478.1"/>
    <property type="molecule type" value="Genomic_DNA"/>
</dbReference>
<accession>A0ABM9G6J5</accession>
<name>A0ABM9G6J5_9BACL</name>
<dbReference type="RefSeq" id="WP_213430927.1">
    <property type="nucleotide sequence ID" value="NZ_AP031286.1"/>
</dbReference>
<keyword evidence="2" id="KW-1185">Reference proteome</keyword>
<sequence>MSNVDPYFQDIPWDIITNDSGEVIGAVYVLLPDPPPRRRQKARRGRIAP</sequence>
<dbReference type="Proteomes" id="UP001154322">
    <property type="component" value="Unassembled WGS sequence"/>
</dbReference>